<keyword evidence="2" id="KW-0238">DNA-binding</keyword>
<dbReference type="SMART" id="SM00342">
    <property type="entry name" value="HTH_ARAC"/>
    <property type="match status" value="1"/>
</dbReference>
<accession>A0A2Z6ETJ6</accession>
<protein>
    <recommendedName>
        <fullName evidence="4">HTH araC/xylS-type domain-containing protein</fullName>
    </recommendedName>
</protein>
<dbReference type="RefSeq" id="WP_232034140.1">
    <property type="nucleotide sequence ID" value="NZ_AP018150.1"/>
</dbReference>
<dbReference type="AlphaFoldDB" id="A0A2Z6ETJ6"/>
<sequence>MQDNTYTLPPNCIAVTYNGAALCNAGIATDVQCVDFQLADLQELYLELVNLLDAAQPMRFWREPMRIVKAPDNMLSVIELLSGSSPATLLRFLYAYCLSIDRPYFSALLHYLTAGDVAFVEFMESHCLNGWSVARFAQKFSLTPRKFNILFYEKYGVCAKRWLLERRLAHAGKLLRSNSLRVLDIALECGFSNHAHFTDSFRKHFGCSPTQFRLQHTQKHPGLSHPQSVLLTPELKVEEYGYRAFQQSSLSII</sequence>
<keyword evidence="1" id="KW-0805">Transcription regulation</keyword>
<reference evidence="5 6" key="1">
    <citation type="journal article" date="2018" name="Microbes Environ.">
        <title>Comparative Genomic Insights into Endofungal Lifestyles of Two Bacterial Endosymbionts, Mycoavidus cysteinexigens and Burkholderia rhizoxinica.</title>
        <authorList>
            <person name="Sharmin D."/>
            <person name="Guo Y."/>
            <person name="Nishizawa T."/>
            <person name="Ohshima S."/>
            <person name="Sato Y."/>
            <person name="Takashima Y."/>
            <person name="Narisawa K."/>
            <person name="Ohta H."/>
        </authorList>
    </citation>
    <scope>NUCLEOTIDE SEQUENCE [LARGE SCALE GENOMIC DNA]</scope>
    <source>
        <strain evidence="5 6">B1-EB</strain>
    </source>
</reference>
<dbReference type="Pfam" id="PF12833">
    <property type="entry name" value="HTH_18"/>
    <property type="match status" value="1"/>
</dbReference>
<dbReference type="PANTHER" id="PTHR43280:SF13">
    <property type="entry name" value="HTH-TYPE TRANSCRIPTIONAL ACTIVATOR RHAR"/>
    <property type="match status" value="1"/>
</dbReference>
<dbReference type="EMBL" id="AP018150">
    <property type="protein sequence ID" value="BBE08749.1"/>
    <property type="molecule type" value="Genomic_DNA"/>
</dbReference>
<evidence type="ECO:0000256" key="3">
    <source>
        <dbReference type="ARBA" id="ARBA00023163"/>
    </source>
</evidence>
<feature type="domain" description="HTH araC/xylS-type" evidence="4">
    <location>
        <begin position="117"/>
        <end position="215"/>
    </location>
</feature>
<dbReference type="GO" id="GO:0003700">
    <property type="term" value="F:DNA-binding transcription factor activity"/>
    <property type="evidence" value="ECO:0007669"/>
    <property type="project" value="InterPro"/>
</dbReference>
<dbReference type="KEGG" id="mcys:MCB1EB_0588"/>
<keyword evidence="3" id="KW-0804">Transcription</keyword>
<evidence type="ECO:0000313" key="5">
    <source>
        <dbReference type="EMBL" id="BBE08749.1"/>
    </source>
</evidence>
<organism evidence="5 6">
    <name type="scientific">Mycoavidus cysteinexigens</name>
    <dbReference type="NCBI Taxonomy" id="1553431"/>
    <lineage>
        <taxon>Bacteria</taxon>
        <taxon>Pseudomonadati</taxon>
        <taxon>Pseudomonadota</taxon>
        <taxon>Betaproteobacteria</taxon>
        <taxon>Burkholderiales</taxon>
        <taxon>Burkholderiaceae</taxon>
        <taxon>Mycoavidus</taxon>
    </lineage>
</organism>
<dbReference type="InterPro" id="IPR009057">
    <property type="entry name" value="Homeodomain-like_sf"/>
</dbReference>
<evidence type="ECO:0000256" key="2">
    <source>
        <dbReference type="ARBA" id="ARBA00023125"/>
    </source>
</evidence>
<name>A0A2Z6ETJ6_9BURK</name>
<gene>
    <name evidence="5" type="ORF">MCB1EB_0588</name>
</gene>
<dbReference type="Gene3D" id="1.10.10.60">
    <property type="entry name" value="Homeodomain-like"/>
    <property type="match status" value="1"/>
</dbReference>
<proteinExistence type="predicted"/>
<evidence type="ECO:0000259" key="4">
    <source>
        <dbReference type="PROSITE" id="PS01124"/>
    </source>
</evidence>
<dbReference type="InterPro" id="IPR020449">
    <property type="entry name" value="Tscrpt_reg_AraC-type_HTH"/>
</dbReference>
<dbReference type="PROSITE" id="PS01124">
    <property type="entry name" value="HTH_ARAC_FAMILY_2"/>
    <property type="match status" value="1"/>
</dbReference>
<dbReference type="SUPFAM" id="SSF46689">
    <property type="entry name" value="Homeodomain-like"/>
    <property type="match status" value="1"/>
</dbReference>
<dbReference type="PANTHER" id="PTHR43280">
    <property type="entry name" value="ARAC-FAMILY TRANSCRIPTIONAL REGULATOR"/>
    <property type="match status" value="1"/>
</dbReference>
<dbReference type="InterPro" id="IPR018060">
    <property type="entry name" value="HTH_AraC"/>
</dbReference>
<dbReference type="Proteomes" id="UP000282597">
    <property type="component" value="Chromosome"/>
</dbReference>
<evidence type="ECO:0000313" key="6">
    <source>
        <dbReference type="Proteomes" id="UP000282597"/>
    </source>
</evidence>
<keyword evidence="6" id="KW-1185">Reference proteome</keyword>
<dbReference type="PRINTS" id="PR00032">
    <property type="entry name" value="HTHARAC"/>
</dbReference>
<dbReference type="GO" id="GO:0043565">
    <property type="term" value="F:sequence-specific DNA binding"/>
    <property type="evidence" value="ECO:0007669"/>
    <property type="project" value="InterPro"/>
</dbReference>
<evidence type="ECO:0000256" key="1">
    <source>
        <dbReference type="ARBA" id="ARBA00023015"/>
    </source>
</evidence>